<dbReference type="CDD" id="cd06261">
    <property type="entry name" value="TM_PBP2"/>
    <property type="match status" value="1"/>
</dbReference>
<dbReference type="STRING" id="152268.A6K24_11525"/>
<gene>
    <name evidence="9" type="ORF">A6K24_11525</name>
</gene>
<keyword evidence="2 7" id="KW-0813">Transport</keyword>
<keyword evidence="4 7" id="KW-0812">Transmembrane</keyword>
<sequence>MKGQSWMTSLIRLSFVAPEMALLLLLTLYPLYLVLEMSFFDFSNYTKPIFTGISNYLNILQDEVFWIALKNTLVFTVCSVTLVIIVGMTFAVLLNQDINVKIRGFFRSIIMFPWLLSSAVVGSIWVLIFSPFGLFNWFLQNLGILNEGIPWLSDSRFALLGLVVANVWRGFPFAMLMILAAFQTVPEDTLEAAEVDGANRFIRFFYIVIPQIKGMLLTVILLELIWTFRTFDLVYIMTGGGPVHKTEILSTYVYFNAFQSLDFGHASATSIFMLVAMLLISIFYLRTIVSKEDE</sequence>
<dbReference type="OrthoDB" id="5174895at2"/>
<dbReference type="SUPFAM" id="SSF161098">
    <property type="entry name" value="MetI-like"/>
    <property type="match status" value="1"/>
</dbReference>
<evidence type="ECO:0000256" key="6">
    <source>
        <dbReference type="ARBA" id="ARBA00023136"/>
    </source>
</evidence>
<feature type="transmembrane region" description="Helical" evidence="7">
    <location>
        <begin position="21"/>
        <end position="40"/>
    </location>
</feature>
<reference evidence="10" key="1">
    <citation type="submission" date="2016-04" db="EMBL/GenBank/DDBJ databases">
        <authorList>
            <person name="Lyu Z."/>
            <person name="Lyu W."/>
        </authorList>
    </citation>
    <scope>NUCLEOTIDE SEQUENCE [LARGE SCALE GENOMIC DNA]</scope>
    <source>
        <strain evidence="10">C44</strain>
    </source>
</reference>
<keyword evidence="6 7" id="KW-0472">Membrane</keyword>
<dbReference type="InterPro" id="IPR000515">
    <property type="entry name" value="MetI-like"/>
</dbReference>
<keyword evidence="3" id="KW-1003">Cell membrane</keyword>
<comment type="caution">
    <text evidence="9">The sequence shown here is derived from an EMBL/GenBank/DDBJ whole genome shotgun (WGS) entry which is preliminary data.</text>
</comment>
<evidence type="ECO:0000256" key="3">
    <source>
        <dbReference type="ARBA" id="ARBA00022475"/>
    </source>
</evidence>
<feature type="domain" description="ABC transmembrane type-1" evidence="8">
    <location>
        <begin position="69"/>
        <end position="284"/>
    </location>
</feature>
<dbReference type="PANTHER" id="PTHR43005">
    <property type="entry name" value="BLR7065 PROTEIN"/>
    <property type="match status" value="1"/>
</dbReference>
<evidence type="ECO:0000259" key="8">
    <source>
        <dbReference type="PROSITE" id="PS50928"/>
    </source>
</evidence>
<dbReference type="AlphaFoldDB" id="A0A179SM20"/>
<dbReference type="RefSeq" id="WP_066339154.1">
    <property type="nucleotide sequence ID" value="NZ_LWSG01000044.1"/>
</dbReference>
<comment type="similarity">
    <text evidence="7">Belongs to the binding-protein-dependent transport system permease family.</text>
</comment>
<evidence type="ECO:0000313" key="10">
    <source>
        <dbReference type="Proteomes" id="UP000078534"/>
    </source>
</evidence>
<feature type="transmembrane region" description="Helical" evidence="7">
    <location>
        <begin position="159"/>
        <end position="182"/>
    </location>
</feature>
<name>A0A179SM20_9BACI</name>
<dbReference type="Pfam" id="PF00528">
    <property type="entry name" value="BPD_transp_1"/>
    <property type="match status" value="1"/>
</dbReference>
<feature type="transmembrane region" description="Helical" evidence="7">
    <location>
        <begin position="263"/>
        <end position="285"/>
    </location>
</feature>
<evidence type="ECO:0000256" key="5">
    <source>
        <dbReference type="ARBA" id="ARBA00022989"/>
    </source>
</evidence>
<evidence type="ECO:0000256" key="1">
    <source>
        <dbReference type="ARBA" id="ARBA00004651"/>
    </source>
</evidence>
<feature type="transmembrane region" description="Helical" evidence="7">
    <location>
        <begin position="203"/>
        <end position="228"/>
    </location>
</feature>
<evidence type="ECO:0000256" key="4">
    <source>
        <dbReference type="ARBA" id="ARBA00022692"/>
    </source>
</evidence>
<dbReference type="PANTHER" id="PTHR43005:SF1">
    <property type="entry name" value="SPERMIDINE_PUTRESCINE TRANSPORT SYSTEM PERMEASE PROTEIN"/>
    <property type="match status" value="1"/>
</dbReference>
<proteinExistence type="inferred from homology"/>
<keyword evidence="10" id="KW-1185">Reference proteome</keyword>
<feature type="transmembrane region" description="Helical" evidence="7">
    <location>
        <begin position="73"/>
        <end position="94"/>
    </location>
</feature>
<evidence type="ECO:0000256" key="2">
    <source>
        <dbReference type="ARBA" id="ARBA00022448"/>
    </source>
</evidence>
<dbReference type="InterPro" id="IPR035906">
    <property type="entry name" value="MetI-like_sf"/>
</dbReference>
<dbReference type="GO" id="GO:0055085">
    <property type="term" value="P:transmembrane transport"/>
    <property type="evidence" value="ECO:0007669"/>
    <property type="project" value="InterPro"/>
</dbReference>
<comment type="subcellular location">
    <subcellularLocation>
        <location evidence="1 7">Cell membrane</location>
        <topology evidence="1 7">Multi-pass membrane protein</topology>
    </subcellularLocation>
</comment>
<evidence type="ECO:0000313" key="9">
    <source>
        <dbReference type="EMBL" id="OAS82745.1"/>
    </source>
</evidence>
<dbReference type="Gene3D" id="1.10.3720.10">
    <property type="entry name" value="MetI-like"/>
    <property type="match status" value="1"/>
</dbReference>
<feature type="transmembrane region" description="Helical" evidence="7">
    <location>
        <begin position="114"/>
        <end position="139"/>
    </location>
</feature>
<dbReference type="PROSITE" id="PS50928">
    <property type="entry name" value="ABC_TM1"/>
    <property type="match status" value="1"/>
</dbReference>
<dbReference type="GO" id="GO:0005886">
    <property type="term" value="C:plasma membrane"/>
    <property type="evidence" value="ECO:0007669"/>
    <property type="project" value="UniProtKB-SubCell"/>
</dbReference>
<dbReference type="Proteomes" id="UP000078534">
    <property type="component" value="Unassembled WGS sequence"/>
</dbReference>
<protein>
    <recommendedName>
        <fullName evidence="8">ABC transmembrane type-1 domain-containing protein</fullName>
    </recommendedName>
</protein>
<accession>A0A179SM20</accession>
<dbReference type="EMBL" id="LWSG01000044">
    <property type="protein sequence ID" value="OAS82745.1"/>
    <property type="molecule type" value="Genomic_DNA"/>
</dbReference>
<keyword evidence="5 7" id="KW-1133">Transmembrane helix</keyword>
<evidence type="ECO:0000256" key="7">
    <source>
        <dbReference type="RuleBase" id="RU363032"/>
    </source>
</evidence>
<organism evidence="9 10">
    <name type="scientific">Metabacillus litoralis</name>
    <dbReference type="NCBI Taxonomy" id="152268"/>
    <lineage>
        <taxon>Bacteria</taxon>
        <taxon>Bacillati</taxon>
        <taxon>Bacillota</taxon>
        <taxon>Bacilli</taxon>
        <taxon>Bacillales</taxon>
        <taxon>Bacillaceae</taxon>
        <taxon>Metabacillus</taxon>
    </lineage>
</organism>